<dbReference type="SUPFAM" id="SSF46785">
    <property type="entry name" value="Winged helix' DNA-binding domain"/>
    <property type="match status" value="1"/>
</dbReference>
<evidence type="ECO:0000256" key="12">
    <source>
        <dbReference type="RuleBase" id="RU004020"/>
    </source>
</evidence>
<organism evidence="16 17">
    <name type="scientific">Abeliophyllum distichum</name>
    <dbReference type="NCBI Taxonomy" id="126358"/>
    <lineage>
        <taxon>Eukaryota</taxon>
        <taxon>Viridiplantae</taxon>
        <taxon>Streptophyta</taxon>
        <taxon>Embryophyta</taxon>
        <taxon>Tracheophyta</taxon>
        <taxon>Spermatophyta</taxon>
        <taxon>Magnoliopsida</taxon>
        <taxon>eudicotyledons</taxon>
        <taxon>Gunneridae</taxon>
        <taxon>Pentapetalae</taxon>
        <taxon>asterids</taxon>
        <taxon>lamiids</taxon>
        <taxon>Lamiales</taxon>
        <taxon>Oleaceae</taxon>
        <taxon>Forsythieae</taxon>
        <taxon>Abeliophyllum</taxon>
    </lineage>
</organism>
<proteinExistence type="inferred from homology"/>
<evidence type="ECO:0000256" key="11">
    <source>
        <dbReference type="ARBA" id="ARBA00081483"/>
    </source>
</evidence>
<keyword evidence="7" id="KW-0010">Activator</keyword>
<evidence type="ECO:0000256" key="2">
    <source>
        <dbReference type="ARBA" id="ARBA00006403"/>
    </source>
</evidence>
<dbReference type="GO" id="GO:0003677">
    <property type="term" value="F:DNA binding"/>
    <property type="evidence" value="ECO:0007669"/>
    <property type="project" value="UniProtKB-KW"/>
</dbReference>
<comment type="similarity">
    <text evidence="2 12">Belongs to the HSF family.</text>
</comment>
<dbReference type="EMBL" id="JBFOLK010000011">
    <property type="protein sequence ID" value="KAL2475183.1"/>
    <property type="molecule type" value="Genomic_DNA"/>
</dbReference>
<evidence type="ECO:0000313" key="17">
    <source>
        <dbReference type="Proteomes" id="UP001604336"/>
    </source>
</evidence>
<reference evidence="17" key="1">
    <citation type="submission" date="2024-07" db="EMBL/GenBank/DDBJ databases">
        <title>Two chromosome-level genome assemblies of Korean endemic species Abeliophyllum distichum and Forsythia ovata (Oleaceae).</title>
        <authorList>
            <person name="Jang H."/>
        </authorList>
    </citation>
    <scope>NUCLEOTIDE SEQUENCE [LARGE SCALE GENOMIC DNA]</scope>
</reference>
<keyword evidence="6" id="KW-0238">DNA-binding</keyword>
<feature type="region of interest" description="Disordered" evidence="14">
    <location>
        <begin position="363"/>
        <end position="384"/>
    </location>
</feature>
<dbReference type="Gene3D" id="1.10.10.10">
    <property type="entry name" value="Winged helix-like DNA-binding domain superfamily/Winged helix DNA-binding domain"/>
    <property type="match status" value="1"/>
</dbReference>
<dbReference type="PANTHER" id="PTHR10015">
    <property type="entry name" value="HEAT SHOCK TRANSCRIPTION FACTOR"/>
    <property type="match status" value="1"/>
</dbReference>
<evidence type="ECO:0000256" key="4">
    <source>
        <dbReference type="ARBA" id="ARBA00023015"/>
    </source>
</evidence>
<dbReference type="InterPro" id="IPR036388">
    <property type="entry name" value="WH-like_DNA-bd_sf"/>
</dbReference>
<evidence type="ECO:0000256" key="5">
    <source>
        <dbReference type="ARBA" id="ARBA00023016"/>
    </source>
</evidence>
<feature type="compositionally biased region" description="Polar residues" evidence="14">
    <location>
        <begin position="363"/>
        <end position="372"/>
    </location>
</feature>
<keyword evidence="9" id="KW-0539">Nucleus</keyword>
<dbReference type="Pfam" id="PF00447">
    <property type="entry name" value="HSF_DNA-bind"/>
    <property type="match status" value="1"/>
</dbReference>
<evidence type="ECO:0000256" key="14">
    <source>
        <dbReference type="SAM" id="MobiDB-lite"/>
    </source>
</evidence>
<dbReference type="SMART" id="SM00415">
    <property type="entry name" value="HSF"/>
    <property type="match status" value="1"/>
</dbReference>
<dbReference type="PANTHER" id="PTHR10015:SF161">
    <property type="entry name" value="HEAT STRESS TRANSCRIPTION FACTOR A-4A"/>
    <property type="match status" value="1"/>
</dbReference>
<comment type="function">
    <text evidence="10">DNA-binding protein that specifically binds heat shock promoter elements (HSE) and activates transcription.</text>
</comment>
<keyword evidence="8" id="KW-0804">Transcription</keyword>
<feature type="compositionally biased region" description="Basic and acidic residues" evidence="14">
    <location>
        <begin position="373"/>
        <end position="384"/>
    </location>
</feature>
<evidence type="ECO:0000259" key="15">
    <source>
        <dbReference type="PROSITE" id="PS00434"/>
    </source>
</evidence>
<evidence type="ECO:0000256" key="6">
    <source>
        <dbReference type="ARBA" id="ARBA00023125"/>
    </source>
</evidence>
<evidence type="ECO:0000256" key="8">
    <source>
        <dbReference type="ARBA" id="ARBA00023163"/>
    </source>
</evidence>
<comment type="subcellular location">
    <subcellularLocation>
        <location evidence="1">Nucleus</location>
    </subcellularLocation>
</comment>
<feature type="coiled-coil region" evidence="13">
    <location>
        <begin position="158"/>
        <end position="185"/>
    </location>
</feature>
<dbReference type="GO" id="GO:0005634">
    <property type="term" value="C:nucleus"/>
    <property type="evidence" value="ECO:0007669"/>
    <property type="project" value="UniProtKB-SubCell"/>
</dbReference>
<dbReference type="Proteomes" id="UP001604336">
    <property type="component" value="Unassembled WGS sequence"/>
</dbReference>
<dbReference type="PROSITE" id="PS00434">
    <property type="entry name" value="HSF_DOMAIN"/>
    <property type="match status" value="1"/>
</dbReference>
<dbReference type="InterPro" id="IPR036390">
    <property type="entry name" value="WH_DNA-bd_sf"/>
</dbReference>
<evidence type="ECO:0000256" key="13">
    <source>
        <dbReference type="SAM" id="Coils"/>
    </source>
</evidence>
<evidence type="ECO:0000256" key="3">
    <source>
        <dbReference type="ARBA" id="ARBA00022553"/>
    </source>
</evidence>
<dbReference type="AlphaFoldDB" id="A0ABD1QGB5"/>
<evidence type="ECO:0000256" key="7">
    <source>
        <dbReference type="ARBA" id="ARBA00023159"/>
    </source>
</evidence>
<keyword evidence="17" id="KW-1185">Reference proteome</keyword>
<feature type="domain" description="HSF-type DNA-binding" evidence="15">
    <location>
        <begin position="65"/>
        <end position="89"/>
    </location>
</feature>
<keyword evidence="4" id="KW-0805">Transcription regulation</keyword>
<evidence type="ECO:0000256" key="1">
    <source>
        <dbReference type="ARBA" id="ARBA00004123"/>
    </source>
</evidence>
<comment type="caution">
    <text evidence="16">The sequence shown here is derived from an EMBL/GenBank/DDBJ whole genome shotgun (WGS) entry which is preliminary data.</text>
</comment>
<keyword evidence="5" id="KW-0346">Stress response</keyword>
<sequence>MMDEAPSNSLDKFMMDEAPSNSLPPFLAKTYEMVDDPSSDSVVSWSRSNKSFIVWNPPEFARDLLPRFFKHNNFSSFVRQLNTYGFRKMDPEQWEFVNEDFVRGQPHLLKNIRRRKPVHSHSSVNLASLPPLTESERQGYKNDIERLKCDKESLHLDVHRHKQDRQGLELQMRGLTERLQHVEQSHKNMLSSLALTLDQPAITLNLTPQGEIHDRKRRFSGNSYLYNETSKEDNHMESSQNSTRENINMTSLLNFHKEFLEKLESSLRLWENIVLDVDEGSVQRNTSLELDESTICADSLTISSTHLKFDVGSKTCGIDMNSEPDPAFVLEVQPSLGEQPVGMATNVQAGVNDVFWEQFLTENPGSNDASEFQSERKDTDDRQNENKLVDHGKNWWNMKSVNNLAEQLGHLTPAERT</sequence>
<dbReference type="PRINTS" id="PR00056">
    <property type="entry name" value="HSFDOMAIN"/>
</dbReference>
<dbReference type="InterPro" id="IPR000232">
    <property type="entry name" value="HSF_DNA-bd"/>
</dbReference>
<evidence type="ECO:0000256" key="10">
    <source>
        <dbReference type="ARBA" id="ARBA00055747"/>
    </source>
</evidence>
<protein>
    <recommendedName>
        <fullName evidence="11">Heat stress transcription factor</fullName>
    </recommendedName>
</protein>
<dbReference type="FunFam" id="1.10.10.10:FF:000057">
    <property type="entry name" value="Heat shock transcription factor 1"/>
    <property type="match status" value="1"/>
</dbReference>
<gene>
    <name evidence="16" type="ORF">Adt_35919</name>
</gene>
<accession>A0ABD1QGB5</accession>
<keyword evidence="3" id="KW-0597">Phosphoprotein</keyword>
<name>A0ABD1QGB5_9LAMI</name>
<evidence type="ECO:0000256" key="9">
    <source>
        <dbReference type="ARBA" id="ARBA00023242"/>
    </source>
</evidence>
<keyword evidence="13" id="KW-0175">Coiled coil</keyword>
<evidence type="ECO:0000313" key="16">
    <source>
        <dbReference type="EMBL" id="KAL2475183.1"/>
    </source>
</evidence>